<proteinExistence type="predicted"/>
<dbReference type="AlphaFoldDB" id="A0AAV7C4N2"/>
<comment type="caution">
    <text evidence="1">The sequence shown here is derived from an EMBL/GenBank/DDBJ whole genome shotgun (WGS) entry which is preliminary data.</text>
</comment>
<dbReference type="EMBL" id="WNYA01000004">
    <property type="protein sequence ID" value="KAG8579397.1"/>
    <property type="molecule type" value="Genomic_DNA"/>
</dbReference>
<evidence type="ECO:0000313" key="2">
    <source>
        <dbReference type="Proteomes" id="UP000824782"/>
    </source>
</evidence>
<accession>A0AAV7C4N2</accession>
<sequence>MGKRQFSLSRGNIRLEAADLILGRRRWPVLESCKEAQGLRAGAHSGPPAFFPLSGICLWLRSSGLGRPPSPGSTGVYLWKLFNPSGTENT</sequence>
<name>A0AAV7C4N2_ENGPU</name>
<dbReference type="Proteomes" id="UP000824782">
    <property type="component" value="Unassembled WGS sequence"/>
</dbReference>
<protein>
    <submittedName>
        <fullName evidence="1">Uncharacterized protein</fullName>
    </submittedName>
</protein>
<gene>
    <name evidence="1" type="ORF">GDO81_010865</name>
</gene>
<keyword evidence="2" id="KW-1185">Reference proteome</keyword>
<organism evidence="1 2">
    <name type="scientific">Engystomops pustulosus</name>
    <name type="common">Tungara frog</name>
    <name type="synonym">Physalaemus pustulosus</name>
    <dbReference type="NCBI Taxonomy" id="76066"/>
    <lineage>
        <taxon>Eukaryota</taxon>
        <taxon>Metazoa</taxon>
        <taxon>Chordata</taxon>
        <taxon>Craniata</taxon>
        <taxon>Vertebrata</taxon>
        <taxon>Euteleostomi</taxon>
        <taxon>Amphibia</taxon>
        <taxon>Batrachia</taxon>
        <taxon>Anura</taxon>
        <taxon>Neobatrachia</taxon>
        <taxon>Hyloidea</taxon>
        <taxon>Leptodactylidae</taxon>
        <taxon>Leiuperinae</taxon>
        <taxon>Engystomops</taxon>
    </lineage>
</organism>
<evidence type="ECO:0000313" key="1">
    <source>
        <dbReference type="EMBL" id="KAG8579397.1"/>
    </source>
</evidence>
<reference evidence="1" key="1">
    <citation type="thesis" date="2020" institute="ProQuest LLC" country="789 East Eisenhower Parkway, Ann Arbor, MI, USA">
        <title>Comparative Genomics and Chromosome Evolution.</title>
        <authorList>
            <person name="Mudd A.B."/>
        </authorList>
    </citation>
    <scope>NUCLEOTIDE SEQUENCE</scope>
    <source>
        <strain evidence="1">237g6f4</strain>
        <tissue evidence="1">Blood</tissue>
    </source>
</reference>